<gene>
    <name evidence="1" type="ORF">MRATA1EN22A_LOCUS12261</name>
</gene>
<proteinExistence type="predicted"/>
<reference evidence="1" key="2">
    <citation type="submission" date="2025-03" db="EMBL/GenBank/DDBJ databases">
        <authorList>
            <consortium name="ELIXIR-Norway"/>
            <consortium name="Elixir Norway"/>
        </authorList>
    </citation>
    <scope>NUCLEOTIDE SEQUENCE</scope>
</reference>
<reference evidence="1" key="1">
    <citation type="submission" date="2023-05" db="EMBL/GenBank/DDBJ databases">
        <authorList>
            <consortium name="ELIXIR-Norway"/>
        </authorList>
    </citation>
    <scope>NUCLEOTIDE SEQUENCE</scope>
</reference>
<dbReference type="Proteomes" id="UP001162501">
    <property type="component" value="Chromosome 21"/>
</dbReference>
<evidence type="ECO:0000313" key="2">
    <source>
        <dbReference type="Proteomes" id="UP001162501"/>
    </source>
</evidence>
<name>A0AC59YZX2_RANTA</name>
<protein>
    <submittedName>
        <fullName evidence="1">Uncharacterized protein</fullName>
    </submittedName>
</protein>
<accession>A0AC59YZX2</accession>
<dbReference type="EMBL" id="OX596105">
    <property type="protein sequence ID" value="CAN0115024.1"/>
    <property type="molecule type" value="Genomic_DNA"/>
</dbReference>
<sequence length="175" mass="17835">METESHDVTIVLFRKWMDAPTRVLSSTPTFTRGHPEGPSLMRVQLPPTSENFPRTPPQSQAGGSQVSQTIPLSGPESRRVPITPRARTLFLGPWPRPSPLGPAPWQRGWEAGPGARPPGWGRGGGGRGGGGAAAPGGGSARAREMPVSAARAAAAAAAGEAAAEPGRGAARGAGA</sequence>
<evidence type="ECO:0000313" key="1">
    <source>
        <dbReference type="EMBL" id="CAN0115024.1"/>
    </source>
</evidence>
<organism evidence="1 2">
    <name type="scientific">Rangifer tarandus platyrhynchus</name>
    <name type="common">Svalbard reindeer</name>
    <dbReference type="NCBI Taxonomy" id="3082113"/>
    <lineage>
        <taxon>Eukaryota</taxon>
        <taxon>Metazoa</taxon>
        <taxon>Chordata</taxon>
        <taxon>Craniata</taxon>
        <taxon>Vertebrata</taxon>
        <taxon>Euteleostomi</taxon>
        <taxon>Mammalia</taxon>
        <taxon>Eutheria</taxon>
        <taxon>Laurasiatheria</taxon>
        <taxon>Artiodactyla</taxon>
        <taxon>Ruminantia</taxon>
        <taxon>Pecora</taxon>
        <taxon>Cervidae</taxon>
        <taxon>Odocoileinae</taxon>
        <taxon>Rangifer</taxon>
    </lineage>
</organism>